<dbReference type="EMBL" id="JAAAHY010001338">
    <property type="protein sequence ID" value="KAF9950121.1"/>
    <property type="molecule type" value="Genomic_DNA"/>
</dbReference>
<dbReference type="OrthoDB" id="5596129at2759"/>
<sequence>MSILRQTNVVSVSMLDSTNIPVPGALICGGLIDRVDVQILTRGPIYPNGTVGPDDIRLVPAENVRFVNATDLNLRANGDWPNAGHCVILDPKDLYFAKNANGADR</sequence>
<evidence type="ECO:0000313" key="2">
    <source>
        <dbReference type="Proteomes" id="UP000738359"/>
    </source>
</evidence>
<evidence type="ECO:0000313" key="1">
    <source>
        <dbReference type="EMBL" id="KAF9950121.1"/>
    </source>
</evidence>
<protein>
    <submittedName>
        <fullName evidence="1">Uncharacterized protein</fullName>
    </submittedName>
</protein>
<proteinExistence type="predicted"/>
<comment type="caution">
    <text evidence="1">The sequence shown here is derived from an EMBL/GenBank/DDBJ whole genome shotgun (WGS) entry which is preliminary data.</text>
</comment>
<gene>
    <name evidence="1" type="ORF">BGZ70_001498</name>
</gene>
<organism evidence="1 2">
    <name type="scientific">Mortierella alpina</name>
    <name type="common">Oleaginous fungus</name>
    <name type="synonym">Mortierella renispora</name>
    <dbReference type="NCBI Taxonomy" id="64518"/>
    <lineage>
        <taxon>Eukaryota</taxon>
        <taxon>Fungi</taxon>
        <taxon>Fungi incertae sedis</taxon>
        <taxon>Mucoromycota</taxon>
        <taxon>Mortierellomycotina</taxon>
        <taxon>Mortierellomycetes</taxon>
        <taxon>Mortierellales</taxon>
        <taxon>Mortierellaceae</taxon>
        <taxon>Mortierella</taxon>
    </lineage>
</organism>
<dbReference type="Proteomes" id="UP000738359">
    <property type="component" value="Unassembled WGS sequence"/>
</dbReference>
<dbReference type="AlphaFoldDB" id="A0A9P6IXM1"/>
<feature type="non-terminal residue" evidence="1">
    <location>
        <position position="105"/>
    </location>
</feature>
<keyword evidence="2" id="KW-1185">Reference proteome</keyword>
<name>A0A9P6IXM1_MORAP</name>
<reference evidence="1" key="1">
    <citation type="journal article" date="2020" name="Fungal Divers.">
        <title>Resolving the Mortierellaceae phylogeny through synthesis of multi-gene phylogenetics and phylogenomics.</title>
        <authorList>
            <person name="Vandepol N."/>
            <person name="Liber J."/>
            <person name="Desiro A."/>
            <person name="Na H."/>
            <person name="Kennedy M."/>
            <person name="Barry K."/>
            <person name="Grigoriev I.V."/>
            <person name="Miller A.N."/>
            <person name="O'Donnell K."/>
            <person name="Stajich J.E."/>
            <person name="Bonito G."/>
        </authorList>
    </citation>
    <scope>NUCLEOTIDE SEQUENCE</scope>
    <source>
        <strain evidence="1">CK1249</strain>
    </source>
</reference>
<accession>A0A9P6IXM1</accession>